<reference evidence="2 3" key="1">
    <citation type="submission" date="2023-01" db="EMBL/GenBank/DDBJ databases">
        <title>Analysis of 21 Apiospora genomes using comparative genomics revels a genus with tremendous synthesis potential of carbohydrate active enzymes and secondary metabolites.</title>
        <authorList>
            <person name="Sorensen T."/>
        </authorList>
    </citation>
    <scope>NUCLEOTIDE SEQUENCE [LARGE SCALE GENOMIC DNA]</scope>
    <source>
        <strain evidence="2 3">CBS 135458</strain>
    </source>
</reference>
<feature type="region of interest" description="Disordered" evidence="1">
    <location>
        <begin position="42"/>
        <end position="69"/>
    </location>
</feature>
<dbReference type="GeneID" id="92087962"/>
<evidence type="ECO:0000313" key="3">
    <source>
        <dbReference type="Proteomes" id="UP001480595"/>
    </source>
</evidence>
<gene>
    <name evidence="2" type="ORF">PG994_003490</name>
</gene>
<dbReference type="Proteomes" id="UP001480595">
    <property type="component" value="Unassembled WGS sequence"/>
</dbReference>
<protein>
    <submittedName>
        <fullName evidence="2">Uncharacterized protein</fullName>
    </submittedName>
</protein>
<evidence type="ECO:0000256" key="1">
    <source>
        <dbReference type="SAM" id="MobiDB-lite"/>
    </source>
</evidence>
<dbReference type="RefSeq" id="XP_066719177.1">
    <property type="nucleotide sequence ID" value="XM_066854899.1"/>
</dbReference>
<keyword evidence="3" id="KW-1185">Reference proteome</keyword>
<comment type="caution">
    <text evidence="2">The sequence shown here is derived from an EMBL/GenBank/DDBJ whole genome shotgun (WGS) entry which is preliminary data.</text>
</comment>
<sequence length="69" mass="7312">MSGNDSESEDRPRPILDLHGDFTTVDAFPHIAFKLDEIHTPSPSVQEAMGQGMSAPWAAASRTGGQGST</sequence>
<evidence type="ECO:0000313" key="2">
    <source>
        <dbReference type="EMBL" id="KAK8076218.1"/>
    </source>
</evidence>
<dbReference type="EMBL" id="JAQQWL010000004">
    <property type="protein sequence ID" value="KAK8076218.1"/>
    <property type="molecule type" value="Genomic_DNA"/>
</dbReference>
<proteinExistence type="predicted"/>
<name>A0ABR1W261_9PEZI</name>
<accession>A0ABR1W261</accession>
<organism evidence="2 3">
    <name type="scientific">Apiospora phragmitis</name>
    <dbReference type="NCBI Taxonomy" id="2905665"/>
    <lineage>
        <taxon>Eukaryota</taxon>
        <taxon>Fungi</taxon>
        <taxon>Dikarya</taxon>
        <taxon>Ascomycota</taxon>
        <taxon>Pezizomycotina</taxon>
        <taxon>Sordariomycetes</taxon>
        <taxon>Xylariomycetidae</taxon>
        <taxon>Amphisphaeriales</taxon>
        <taxon>Apiosporaceae</taxon>
        <taxon>Apiospora</taxon>
    </lineage>
</organism>